<organism evidence="2">
    <name type="scientific">viral metagenome</name>
    <dbReference type="NCBI Taxonomy" id="1070528"/>
    <lineage>
        <taxon>unclassified sequences</taxon>
        <taxon>metagenomes</taxon>
        <taxon>organismal metagenomes</taxon>
    </lineage>
</organism>
<name>A0A6H1ZKF5_9ZZZZ</name>
<gene>
    <name evidence="2" type="ORF">TM448A00780_0003</name>
</gene>
<protein>
    <submittedName>
        <fullName evidence="2">Uncharacterized protein</fullName>
    </submittedName>
</protein>
<dbReference type="AlphaFoldDB" id="A0A6H1ZKF5"/>
<dbReference type="EMBL" id="MT144065">
    <property type="protein sequence ID" value="QJA47952.1"/>
    <property type="molecule type" value="Genomic_DNA"/>
</dbReference>
<evidence type="ECO:0000313" key="2">
    <source>
        <dbReference type="EMBL" id="QJA47952.1"/>
    </source>
</evidence>
<feature type="region of interest" description="Disordered" evidence="1">
    <location>
        <begin position="1"/>
        <end position="36"/>
    </location>
</feature>
<evidence type="ECO:0000256" key="1">
    <source>
        <dbReference type="SAM" id="MobiDB-lite"/>
    </source>
</evidence>
<feature type="compositionally biased region" description="Polar residues" evidence="1">
    <location>
        <begin position="27"/>
        <end position="36"/>
    </location>
</feature>
<accession>A0A6H1ZKF5</accession>
<reference evidence="2" key="1">
    <citation type="submission" date="2020-03" db="EMBL/GenBank/DDBJ databases">
        <title>The deep terrestrial virosphere.</title>
        <authorList>
            <person name="Holmfeldt K."/>
            <person name="Nilsson E."/>
            <person name="Simone D."/>
            <person name="Lopez-Fernandez M."/>
            <person name="Wu X."/>
            <person name="de Brujin I."/>
            <person name="Lundin D."/>
            <person name="Andersson A."/>
            <person name="Bertilsson S."/>
            <person name="Dopson M."/>
        </authorList>
    </citation>
    <scope>NUCLEOTIDE SEQUENCE</scope>
    <source>
        <strain evidence="2">TM448A00780</strain>
    </source>
</reference>
<feature type="compositionally biased region" description="Basic and acidic residues" evidence="1">
    <location>
        <begin position="12"/>
        <end position="26"/>
    </location>
</feature>
<sequence length="65" mass="7576">MTDNLTKYRQSRPRDRDGNLIRRSSDENSYNQPDSGCSKATNYLEEQSHCFECPFEECKLIKGVN</sequence>
<proteinExistence type="predicted"/>